<evidence type="ECO:0000313" key="1">
    <source>
        <dbReference type="EMBL" id="KAI0054625.1"/>
    </source>
</evidence>
<dbReference type="Proteomes" id="UP000814140">
    <property type="component" value="Unassembled WGS sequence"/>
</dbReference>
<name>A0ACB8SF41_9AGAM</name>
<reference evidence="1" key="1">
    <citation type="submission" date="2021-03" db="EMBL/GenBank/DDBJ databases">
        <authorList>
            <consortium name="DOE Joint Genome Institute"/>
            <person name="Ahrendt S."/>
            <person name="Looney B.P."/>
            <person name="Miyauchi S."/>
            <person name="Morin E."/>
            <person name="Drula E."/>
            <person name="Courty P.E."/>
            <person name="Chicoki N."/>
            <person name="Fauchery L."/>
            <person name="Kohler A."/>
            <person name="Kuo A."/>
            <person name="Labutti K."/>
            <person name="Pangilinan J."/>
            <person name="Lipzen A."/>
            <person name="Riley R."/>
            <person name="Andreopoulos W."/>
            <person name="He G."/>
            <person name="Johnson J."/>
            <person name="Barry K.W."/>
            <person name="Grigoriev I.V."/>
            <person name="Nagy L."/>
            <person name="Hibbett D."/>
            <person name="Henrissat B."/>
            <person name="Matheny P.B."/>
            <person name="Labbe J."/>
            <person name="Martin F."/>
        </authorList>
    </citation>
    <scope>NUCLEOTIDE SEQUENCE</scope>
    <source>
        <strain evidence="1">HHB10654</strain>
    </source>
</reference>
<proteinExistence type="predicted"/>
<sequence length="378" mass="40785">MRRNTNVDDLTSRVSQLGLQGREAAPPQSNGHNYFVTRGEQTHVQDAWARAATETLGVKGATVKAFKPQRIAPDQPGQPSCHAPAPAPPSPPSTPTLKAPWVSTTTPPMSPSVSSVSSVTTSPTSAGSTSTGTTSPSSTHTRSSKWPPPPSSNSAPGEPGTIYTEDHVYVVIRGYVPGVYTRQGAWEQMVGIEDARYFVRETQEDAQDAFRRAVWERKVRAVGLENAYERSMIVNAEIAAINARRSGQSDPPTSTHTPPPTQAPPTAPAPAPLPEQHVQYTSAGYTPRQAAADARDGWHAVFVGAQPGVYQTWYESPPLSPFVHSPKVSVREEAQPLVNRVPKNIHNKFPTRADADRALEIAAAEGLVHQRFPRPPRG</sequence>
<evidence type="ECO:0000313" key="2">
    <source>
        <dbReference type="Proteomes" id="UP000814140"/>
    </source>
</evidence>
<reference evidence="1" key="2">
    <citation type="journal article" date="2022" name="New Phytol.">
        <title>Evolutionary transition to the ectomycorrhizal habit in the genomes of a hyperdiverse lineage of mushroom-forming fungi.</title>
        <authorList>
            <person name="Looney B."/>
            <person name="Miyauchi S."/>
            <person name="Morin E."/>
            <person name="Drula E."/>
            <person name="Courty P.E."/>
            <person name="Kohler A."/>
            <person name="Kuo A."/>
            <person name="LaButti K."/>
            <person name="Pangilinan J."/>
            <person name="Lipzen A."/>
            <person name="Riley R."/>
            <person name="Andreopoulos W."/>
            <person name="He G."/>
            <person name="Johnson J."/>
            <person name="Nolan M."/>
            <person name="Tritt A."/>
            <person name="Barry K.W."/>
            <person name="Grigoriev I.V."/>
            <person name="Nagy L.G."/>
            <person name="Hibbett D."/>
            <person name="Henrissat B."/>
            <person name="Matheny P.B."/>
            <person name="Labbe J."/>
            <person name="Martin F.M."/>
        </authorList>
    </citation>
    <scope>NUCLEOTIDE SEQUENCE</scope>
    <source>
        <strain evidence="1">HHB10654</strain>
    </source>
</reference>
<comment type="caution">
    <text evidence="1">The sequence shown here is derived from an EMBL/GenBank/DDBJ whole genome shotgun (WGS) entry which is preliminary data.</text>
</comment>
<gene>
    <name evidence="1" type="ORF">BV25DRAFT_1922519</name>
</gene>
<organism evidence="1 2">
    <name type="scientific">Artomyces pyxidatus</name>
    <dbReference type="NCBI Taxonomy" id="48021"/>
    <lineage>
        <taxon>Eukaryota</taxon>
        <taxon>Fungi</taxon>
        <taxon>Dikarya</taxon>
        <taxon>Basidiomycota</taxon>
        <taxon>Agaricomycotina</taxon>
        <taxon>Agaricomycetes</taxon>
        <taxon>Russulales</taxon>
        <taxon>Auriscalpiaceae</taxon>
        <taxon>Artomyces</taxon>
    </lineage>
</organism>
<protein>
    <submittedName>
        <fullName evidence="1">Uncharacterized protein</fullName>
    </submittedName>
</protein>
<accession>A0ACB8SF41</accession>
<keyword evidence="2" id="KW-1185">Reference proteome</keyword>
<dbReference type="EMBL" id="MU277376">
    <property type="protein sequence ID" value="KAI0054625.1"/>
    <property type="molecule type" value="Genomic_DNA"/>
</dbReference>